<protein>
    <submittedName>
        <fullName evidence="3">CAP domain-containing protein</fullName>
    </submittedName>
</protein>
<organism evidence="3">
    <name type="scientific">Faucicola osloensis</name>
    <name type="common">Moraxella osloensis</name>
    <dbReference type="NCBI Taxonomy" id="34062"/>
    <lineage>
        <taxon>Bacteria</taxon>
        <taxon>Pseudomonadati</taxon>
        <taxon>Pseudomonadota</taxon>
        <taxon>Gammaproteobacteria</taxon>
        <taxon>Moraxellales</taxon>
        <taxon>Moraxellaceae</taxon>
        <taxon>Faucicola</taxon>
    </lineage>
</organism>
<dbReference type="InterPro" id="IPR014044">
    <property type="entry name" value="CAP_dom"/>
</dbReference>
<dbReference type="SUPFAM" id="SSF55797">
    <property type="entry name" value="PR-1-like"/>
    <property type="match status" value="1"/>
</dbReference>
<sequence length="424" mass="46473">MVRFSYSELFLALGLGVASLSLFGCGGGGSSTNNTGKNTSPIPQGDGSSTNNTGNNTSPIPQKAVQTITGLPSGTVENLSSIDLPKTTNAGLPISYSVSTPNTCMVSNFTLQVTNTGKCTVAYTQNGDTTYAPLNANLSLDVSRVNYYELPPSVKDCKFGVINDKTRESILAEVNDIRKLHGLEPLVYNKDFEKYTNEAALAVAAQNLASHNIDSTWNCYSENASYGAKYSSLYRKNSSLVDYQVHPTDAIVSFMRENTSDSLGHRRWMLDPFVKETAFGLADGEKKVGTGYTYGAALYMLNPATHIKNTTTSPLGIYPYPVGNYPRKYFQKGDRLSLFILYDQSTYFKNSFVDYSKATITIKDDTGKQYSPTGILFDTQSQGVPNNLSFLFPDFEYGVNYTVNLDNVTVNGQVKNYQYSFKVD</sequence>
<evidence type="ECO:0000259" key="2">
    <source>
        <dbReference type="Pfam" id="PF00188"/>
    </source>
</evidence>
<reference evidence="3" key="1">
    <citation type="submission" date="2019-04" db="EMBL/GenBank/DDBJ databases">
        <title>Moraxella osloensis CCUG 73412, isolated from corneal scrapings as causative agent of keratitis.</title>
        <authorList>
            <person name="Connolly G."/>
            <person name="Jaen-Luchoro D."/>
            <person name="Pinyeiro-Iglesias B."/>
            <person name="Curry A."/>
            <person name="Knowles S."/>
            <person name="Moore E.R.B."/>
        </authorList>
    </citation>
    <scope>NUCLEOTIDE SEQUENCE</scope>
    <source>
        <strain evidence="3">CCUG 73412</strain>
    </source>
</reference>
<accession>A0AAW6THF9</accession>
<feature type="region of interest" description="Disordered" evidence="1">
    <location>
        <begin position="30"/>
        <end position="61"/>
    </location>
</feature>
<feature type="compositionally biased region" description="Low complexity" evidence="1">
    <location>
        <begin position="31"/>
        <end position="58"/>
    </location>
</feature>
<dbReference type="Pfam" id="PF00188">
    <property type="entry name" value="CAP"/>
    <property type="match status" value="1"/>
</dbReference>
<comment type="caution">
    <text evidence="3">The sequence shown here is derived from an EMBL/GenBank/DDBJ whole genome shotgun (WGS) entry which is preliminary data.</text>
</comment>
<feature type="domain" description="SCP" evidence="2">
    <location>
        <begin position="171"/>
        <end position="287"/>
    </location>
</feature>
<evidence type="ECO:0000256" key="1">
    <source>
        <dbReference type="SAM" id="MobiDB-lite"/>
    </source>
</evidence>
<dbReference type="InterPro" id="IPR035940">
    <property type="entry name" value="CAP_sf"/>
</dbReference>
<dbReference type="CDD" id="cd05379">
    <property type="entry name" value="CAP_bacterial"/>
    <property type="match status" value="1"/>
</dbReference>
<dbReference type="PROSITE" id="PS51257">
    <property type="entry name" value="PROKAR_LIPOPROTEIN"/>
    <property type="match status" value="1"/>
</dbReference>
<name>A0AAW6THF9_FAUOS</name>
<dbReference type="EMBL" id="SSCJ01000007">
    <property type="protein sequence ID" value="MDI4510262.1"/>
    <property type="molecule type" value="Genomic_DNA"/>
</dbReference>
<evidence type="ECO:0000313" key="3">
    <source>
        <dbReference type="EMBL" id="MDI4510262.1"/>
    </source>
</evidence>
<dbReference type="AlphaFoldDB" id="A0AAW6THF9"/>
<proteinExistence type="predicted"/>
<gene>
    <name evidence="3" type="ORF">E6P75_08585</name>
</gene>
<dbReference type="Gene3D" id="3.40.33.10">
    <property type="entry name" value="CAP"/>
    <property type="match status" value="1"/>
</dbReference>